<dbReference type="Proteomes" id="UP000290560">
    <property type="component" value="Unassembled WGS sequence"/>
</dbReference>
<evidence type="ECO:0000313" key="1">
    <source>
        <dbReference type="EMBL" id="RZR75105.1"/>
    </source>
</evidence>
<name>A0A444DIF1_ENSVE</name>
<proteinExistence type="predicted"/>
<sequence>MVHYRPKSPQVLTRHTHIYKPKSTTKQTKLGLPSLLQARYLWYKPASPAAALAAAVATSSFPCLLRYFPYHCHLAAASPAYYRNHSQPHHLPL</sequence>
<gene>
    <name evidence="1" type="ORF">BHM03_00049513</name>
</gene>
<accession>A0A444DIF1</accession>
<protein>
    <submittedName>
        <fullName evidence="1">Uncharacterized protein</fullName>
    </submittedName>
</protein>
<dbReference type="AlphaFoldDB" id="A0A444DIF1"/>
<dbReference type="EMBL" id="KV876553">
    <property type="protein sequence ID" value="RZR75105.1"/>
    <property type="molecule type" value="Genomic_DNA"/>
</dbReference>
<organism evidence="1">
    <name type="scientific">Ensete ventricosum</name>
    <name type="common">Abyssinian banana</name>
    <name type="synonym">Musa ensete</name>
    <dbReference type="NCBI Taxonomy" id="4639"/>
    <lineage>
        <taxon>Eukaryota</taxon>
        <taxon>Viridiplantae</taxon>
        <taxon>Streptophyta</taxon>
        <taxon>Embryophyta</taxon>
        <taxon>Tracheophyta</taxon>
        <taxon>Spermatophyta</taxon>
        <taxon>Magnoliopsida</taxon>
        <taxon>Liliopsida</taxon>
        <taxon>Zingiberales</taxon>
        <taxon>Musaceae</taxon>
        <taxon>Ensete</taxon>
    </lineage>
</organism>
<reference evidence="1" key="1">
    <citation type="journal article" date="2018" name="Data Brief">
        <title>Genome sequence data from 17 accessions of Ensete ventricosum, a staple food crop for millions in Ethiopia.</title>
        <authorList>
            <person name="Yemataw Z."/>
            <person name="Muzemil S."/>
            <person name="Ambachew D."/>
            <person name="Tripathi L."/>
            <person name="Tesfaye K."/>
            <person name="Chala A."/>
            <person name="Farbos A."/>
            <person name="O'Neill P."/>
            <person name="Moore K."/>
            <person name="Grant M."/>
            <person name="Studholme D.J."/>
        </authorList>
    </citation>
    <scope>NUCLEOTIDE SEQUENCE [LARGE SCALE GENOMIC DNA]</scope>
    <source>
        <tissue evidence="1">Leaf</tissue>
    </source>
</reference>